<protein>
    <recommendedName>
        <fullName evidence="4">PKD/Chitinase domain-containing protein</fullName>
    </recommendedName>
</protein>
<keyword evidence="1" id="KW-0812">Transmembrane</keyword>
<keyword evidence="1" id="KW-1133">Transmembrane helix</keyword>
<feature type="transmembrane region" description="Helical" evidence="1">
    <location>
        <begin position="577"/>
        <end position="596"/>
    </location>
</feature>
<evidence type="ECO:0000256" key="1">
    <source>
        <dbReference type="SAM" id="Phobius"/>
    </source>
</evidence>
<name>A0A133VKN0_9EURY</name>
<dbReference type="Pfam" id="PF25788">
    <property type="entry name" value="Ig_Rha78A_N"/>
    <property type="match status" value="1"/>
</dbReference>
<dbReference type="AlphaFoldDB" id="A0A133VKN0"/>
<evidence type="ECO:0000313" key="3">
    <source>
        <dbReference type="Proteomes" id="UP000070263"/>
    </source>
</evidence>
<keyword evidence="1" id="KW-0472">Membrane</keyword>
<keyword evidence="3" id="KW-1185">Reference proteome</keyword>
<gene>
    <name evidence="2" type="ORF">AKJ51_02305</name>
</gene>
<organism evidence="2 3">
    <name type="scientific">candidate division MSBL1 archaeon SCGC-AAA382A20</name>
    <dbReference type="NCBI Taxonomy" id="1698280"/>
    <lineage>
        <taxon>Archaea</taxon>
        <taxon>Methanobacteriati</taxon>
        <taxon>Methanobacteriota</taxon>
        <taxon>candidate division MSBL1</taxon>
    </lineage>
</organism>
<sequence>MLKNKVMLGIFLTILLTIVLSCSTSANDLSIEVDGPYLLAENSSIEIDNVSSSGVDKWNWGIVDNATFSSGDFEGRIKLEDGLTKEPTFHAPEITTDSFFEAHLWVDVLGSDGDGSSVEDHTKITIINALDARPGRPYQVPEGESIVLDKDESSGKDKEYHWGIKNDSPDMNLTHTLTPEPVFYAPHVEEDKEITIILELTSSDNRYGKDLYRNVSPKIKPYDRASTTVKVLDTSLSVSANNVITEAGSQVKLEDPGEGYVTDYKWEIIDDPTGKAFLENEDTATPIFHPPNSVPENTNIAVQVTVSNEWRAATDNMTVLVTTVPPQEPKKLRVEGRENPQNLNTLKPTFRANYSCANPYFSAEKIEIVVKREEKVWSGKKSLEVTETGNSVKMKYGGKMLVPEVDYTWEVRFKNSFGWGPWGHGEFSTGGLLSINKKEARNYISSNAFSESTAKKVESALDENIEKTIDIVENVSAFKLADLLTKIAQLPSSPAHSAIILREISENKAIETVRAMIGFKYYTELDNIFAQSELPESRLNNIYNEVIKKIPKKSRKPFKQALSPETKGRLSAFGRGVSFYLIIGIFAAIIVVLVFYRKRVEDMLSKVENLLSGGKEESKKWKKIVLSFAKSKKDTIALRSNLPPERIAAKAQKAIKALGKEDEVRLGKKNDQICLVKK</sequence>
<dbReference type="Proteomes" id="UP000070263">
    <property type="component" value="Unassembled WGS sequence"/>
</dbReference>
<evidence type="ECO:0008006" key="4">
    <source>
        <dbReference type="Google" id="ProtNLM"/>
    </source>
</evidence>
<accession>A0A133VKN0</accession>
<reference evidence="2 3" key="1">
    <citation type="journal article" date="2016" name="Sci. Rep.">
        <title>Metabolic traits of an uncultured archaeal lineage -MSBL1- from brine pools of the Red Sea.</title>
        <authorList>
            <person name="Mwirichia R."/>
            <person name="Alam I."/>
            <person name="Rashid M."/>
            <person name="Vinu M."/>
            <person name="Ba-Alawi W."/>
            <person name="Anthony Kamau A."/>
            <person name="Kamanda Ngugi D."/>
            <person name="Goker M."/>
            <person name="Klenk H.P."/>
            <person name="Bajic V."/>
            <person name="Stingl U."/>
        </authorList>
    </citation>
    <scope>NUCLEOTIDE SEQUENCE [LARGE SCALE GENOMIC DNA]</scope>
    <source>
        <strain evidence="2">SCGC-AAA382A20</strain>
    </source>
</reference>
<dbReference type="InterPro" id="IPR013783">
    <property type="entry name" value="Ig-like_fold"/>
</dbReference>
<comment type="caution">
    <text evidence="2">The sequence shown here is derived from an EMBL/GenBank/DDBJ whole genome shotgun (WGS) entry which is preliminary data.</text>
</comment>
<dbReference type="PROSITE" id="PS51257">
    <property type="entry name" value="PROKAR_LIPOPROTEIN"/>
    <property type="match status" value="1"/>
</dbReference>
<proteinExistence type="predicted"/>
<dbReference type="Gene3D" id="2.60.40.10">
    <property type="entry name" value="Immunoglobulins"/>
    <property type="match status" value="1"/>
</dbReference>
<dbReference type="EMBL" id="LHYE01000021">
    <property type="protein sequence ID" value="KXB06991.1"/>
    <property type="molecule type" value="Genomic_DNA"/>
</dbReference>
<evidence type="ECO:0000313" key="2">
    <source>
        <dbReference type="EMBL" id="KXB06991.1"/>
    </source>
</evidence>